<gene>
    <name evidence="2" type="ORF">JOF53_007512</name>
</gene>
<dbReference type="RefSeq" id="WP_209707623.1">
    <property type="nucleotide sequence ID" value="NZ_JAGIOO010000001.1"/>
</dbReference>
<dbReference type="SUPFAM" id="SSF54909">
    <property type="entry name" value="Dimeric alpha+beta barrel"/>
    <property type="match status" value="1"/>
</dbReference>
<keyword evidence="2" id="KW-0560">Oxidoreductase</keyword>
<dbReference type="InterPro" id="IPR011008">
    <property type="entry name" value="Dimeric_a/b-barrel"/>
</dbReference>
<dbReference type="Proteomes" id="UP001519363">
    <property type="component" value="Unassembled WGS sequence"/>
</dbReference>
<evidence type="ECO:0000259" key="1">
    <source>
        <dbReference type="PROSITE" id="PS51725"/>
    </source>
</evidence>
<protein>
    <submittedName>
        <fullName evidence="2">Antibiotic biosynthesis monooxygenase (ABM) superfamily enzyme</fullName>
    </submittedName>
</protein>
<proteinExistence type="predicted"/>
<dbReference type="Pfam" id="PF03992">
    <property type="entry name" value="ABM"/>
    <property type="match status" value="1"/>
</dbReference>
<comment type="caution">
    <text evidence="2">The sequence shown here is derived from an EMBL/GenBank/DDBJ whole genome shotgun (WGS) entry which is preliminary data.</text>
</comment>
<keyword evidence="3" id="KW-1185">Reference proteome</keyword>
<dbReference type="Gene3D" id="3.30.70.100">
    <property type="match status" value="1"/>
</dbReference>
<dbReference type="GO" id="GO:0004497">
    <property type="term" value="F:monooxygenase activity"/>
    <property type="evidence" value="ECO:0007669"/>
    <property type="project" value="UniProtKB-KW"/>
</dbReference>
<evidence type="ECO:0000313" key="3">
    <source>
        <dbReference type="Proteomes" id="UP001519363"/>
    </source>
</evidence>
<sequence length="110" mass="12082">MSTTAITEHAAVATLINVFRVQPERQKALVALLEEATETVMRHLPGFVSANIHASEDGTRVVNYAQWRSAEDFHTMLGNPVAREHMGAAADLADGFEPHLYSVESVRHAD</sequence>
<keyword evidence="2" id="KW-0503">Monooxygenase</keyword>
<feature type="domain" description="ABM" evidence="1">
    <location>
        <begin position="13"/>
        <end position="104"/>
    </location>
</feature>
<organism evidence="2 3">
    <name type="scientific">Crossiella equi</name>
    <dbReference type="NCBI Taxonomy" id="130796"/>
    <lineage>
        <taxon>Bacteria</taxon>
        <taxon>Bacillati</taxon>
        <taxon>Actinomycetota</taxon>
        <taxon>Actinomycetes</taxon>
        <taxon>Pseudonocardiales</taxon>
        <taxon>Pseudonocardiaceae</taxon>
        <taxon>Crossiella</taxon>
    </lineage>
</organism>
<accession>A0ABS5AQ16</accession>
<dbReference type="InterPro" id="IPR007138">
    <property type="entry name" value="ABM_dom"/>
</dbReference>
<reference evidence="2 3" key="1">
    <citation type="submission" date="2021-03" db="EMBL/GenBank/DDBJ databases">
        <title>Sequencing the genomes of 1000 actinobacteria strains.</title>
        <authorList>
            <person name="Klenk H.-P."/>
        </authorList>
    </citation>
    <scope>NUCLEOTIDE SEQUENCE [LARGE SCALE GENOMIC DNA]</scope>
    <source>
        <strain evidence="2 3">DSM 44580</strain>
    </source>
</reference>
<evidence type="ECO:0000313" key="2">
    <source>
        <dbReference type="EMBL" id="MBP2478640.1"/>
    </source>
</evidence>
<dbReference type="EMBL" id="JAGIOO010000001">
    <property type="protein sequence ID" value="MBP2478640.1"/>
    <property type="molecule type" value="Genomic_DNA"/>
</dbReference>
<name>A0ABS5AQ16_9PSEU</name>
<dbReference type="PROSITE" id="PS51725">
    <property type="entry name" value="ABM"/>
    <property type="match status" value="1"/>
</dbReference>